<dbReference type="Gene3D" id="3.40.50.150">
    <property type="entry name" value="Vaccinia Virus protein VP39"/>
    <property type="match status" value="1"/>
</dbReference>
<name>A0A8S1EYE4_9PELO</name>
<dbReference type="EMBL" id="CADEPM010000005">
    <property type="protein sequence ID" value="CAB3406459.1"/>
    <property type="molecule type" value="Genomic_DNA"/>
</dbReference>
<reference evidence="1 2" key="1">
    <citation type="submission" date="2020-04" db="EMBL/GenBank/DDBJ databases">
        <authorList>
            <person name="Laetsch R D."/>
            <person name="Stevens L."/>
            <person name="Kumar S."/>
            <person name="Blaxter L. M."/>
        </authorList>
    </citation>
    <scope>NUCLEOTIDE SEQUENCE [LARGE SCALE GENOMIC DNA]</scope>
</reference>
<dbReference type="InterPro" id="IPR029063">
    <property type="entry name" value="SAM-dependent_MTases_sf"/>
</dbReference>
<comment type="caution">
    <text evidence="1">The sequence shown here is derived from an EMBL/GenBank/DDBJ whole genome shotgun (WGS) entry which is preliminary data.</text>
</comment>
<evidence type="ECO:0000313" key="2">
    <source>
        <dbReference type="Proteomes" id="UP000494206"/>
    </source>
</evidence>
<dbReference type="OrthoDB" id="413520at2759"/>
<proteinExistence type="predicted"/>
<dbReference type="Pfam" id="PF10294">
    <property type="entry name" value="Methyltransf_16"/>
    <property type="match status" value="1"/>
</dbReference>
<dbReference type="CDD" id="cd02440">
    <property type="entry name" value="AdoMet_MTases"/>
    <property type="match status" value="1"/>
</dbReference>
<dbReference type="AlphaFoldDB" id="A0A8S1EYE4"/>
<dbReference type="InterPro" id="IPR019410">
    <property type="entry name" value="Methyltransf_16"/>
</dbReference>
<evidence type="ECO:0000313" key="1">
    <source>
        <dbReference type="EMBL" id="CAB3406459.1"/>
    </source>
</evidence>
<dbReference type="PANTHER" id="PTHR14614">
    <property type="entry name" value="HEPATOCELLULAR CARCINOMA-ASSOCIATED ANTIGEN"/>
    <property type="match status" value="1"/>
</dbReference>
<dbReference type="SUPFAM" id="SSF53335">
    <property type="entry name" value="S-adenosyl-L-methionine-dependent methyltransferases"/>
    <property type="match status" value="1"/>
</dbReference>
<keyword evidence="2" id="KW-1185">Reference proteome</keyword>
<protein>
    <recommendedName>
        <fullName evidence="3">Protein-lysine methyltransferase METTL21D</fullName>
    </recommendedName>
</protein>
<accession>A0A8S1EYE4</accession>
<evidence type="ECO:0008006" key="3">
    <source>
        <dbReference type="Google" id="ProtNLM"/>
    </source>
</evidence>
<sequence>MDVLDSSSVYPRTICFRNSENEPKELEIYQEILTDVGGVIWDSALLTIHYFFKHPDLYSGKKVLELGSGTGVCSLVLAALGAEVTATDLPERMPLLEKNIEKNKSLVENQIKAEPLDWTKNEAPNDLDLILAVDCIYYTSSIDALIEFFRKSCAKEILIVSEKRDIGEPFKAQTMFFEKIKQFFNIVAIPEEELDEDYFAEDIVIAKLVKKS</sequence>
<organism evidence="1 2">
    <name type="scientific">Caenorhabditis bovis</name>
    <dbReference type="NCBI Taxonomy" id="2654633"/>
    <lineage>
        <taxon>Eukaryota</taxon>
        <taxon>Metazoa</taxon>
        <taxon>Ecdysozoa</taxon>
        <taxon>Nematoda</taxon>
        <taxon>Chromadorea</taxon>
        <taxon>Rhabditida</taxon>
        <taxon>Rhabditina</taxon>
        <taxon>Rhabditomorpha</taxon>
        <taxon>Rhabditoidea</taxon>
        <taxon>Rhabditidae</taxon>
        <taxon>Peloderinae</taxon>
        <taxon>Caenorhabditis</taxon>
    </lineage>
</organism>
<dbReference type="PANTHER" id="PTHR14614:SF132">
    <property type="entry name" value="PROTEIN-LYSINE METHYLTRANSFERASE C42C1.13"/>
    <property type="match status" value="1"/>
</dbReference>
<gene>
    <name evidence="1" type="ORF">CBOVIS_LOCUS8533</name>
</gene>
<dbReference type="Proteomes" id="UP000494206">
    <property type="component" value="Unassembled WGS sequence"/>
</dbReference>